<dbReference type="HOGENOM" id="CLU_907583_0_0_1"/>
<dbReference type="InParanoid" id="I7MLD9"/>
<evidence type="ECO:0000313" key="3">
    <source>
        <dbReference type="Proteomes" id="UP000009168"/>
    </source>
</evidence>
<name>I7MLD9_TETTS</name>
<dbReference type="KEGG" id="tet:TTHERM_00566730"/>
<feature type="region of interest" description="Disordered" evidence="1">
    <location>
        <begin position="1"/>
        <end position="34"/>
    </location>
</feature>
<keyword evidence="3" id="KW-1185">Reference proteome</keyword>
<feature type="compositionally biased region" description="Polar residues" evidence="1">
    <location>
        <begin position="17"/>
        <end position="27"/>
    </location>
</feature>
<dbReference type="AlphaFoldDB" id="I7MLD9"/>
<proteinExistence type="predicted"/>
<sequence>MKDLKSSKSQIKKGQEKNWTLNSNLGSEASLKNREKMKELKKDAKSVREIINEFGISKAHLHRITSENYTGPQKKGRRQYLTDDLRFTILDRILRKMKDDTQRTNFLNMKPKEFISLLRKDPIIIDLEGQGKGNRSTNFFYPECKRFQSLFKENQKILQNYNTKINAEPYQAQTQNQYQESLNQQDSSLNEYFDSTESALSQNNTQMREQLFQANQNSYYLPNQNFGDEQCQSYETNQFGNQSNIFIQRNQYEGFCNVNYLNNQFNNTSQAQNQSEIISNSNEDCLEDISNFLNLQEIRGGQFNDDQ</sequence>
<dbReference type="RefSeq" id="XP_001022074.1">
    <property type="nucleotide sequence ID" value="XM_001022074.3"/>
</dbReference>
<dbReference type="EMBL" id="GG662556">
    <property type="protein sequence ID" value="EAS01829.1"/>
    <property type="molecule type" value="Genomic_DNA"/>
</dbReference>
<dbReference type="GeneID" id="7844078"/>
<accession>I7MLD9</accession>
<reference evidence="3" key="1">
    <citation type="journal article" date="2006" name="PLoS Biol.">
        <title>Macronuclear genome sequence of the ciliate Tetrahymena thermophila, a model eukaryote.</title>
        <authorList>
            <person name="Eisen J.A."/>
            <person name="Coyne R.S."/>
            <person name="Wu M."/>
            <person name="Wu D."/>
            <person name="Thiagarajan M."/>
            <person name="Wortman J.R."/>
            <person name="Badger J.H."/>
            <person name="Ren Q."/>
            <person name="Amedeo P."/>
            <person name="Jones K.M."/>
            <person name="Tallon L.J."/>
            <person name="Delcher A.L."/>
            <person name="Salzberg S.L."/>
            <person name="Silva J.C."/>
            <person name="Haas B.J."/>
            <person name="Majoros W.H."/>
            <person name="Farzad M."/>
            <person name="Carlton J.M."/>
            <person name="Smith R.K. Jr."/>
            <person name="Garg J."/>
            <person name="Pearlman R.E."/>
            <person name="Karrer K.M."/>
            <person name="Sun L."/>
            <person name="Manning G."/>
            <person name="Elde N.C."/>
            <person name="Turkewitz A.P."/>
            <person name="Asai D.J."/>
            <person name="Wilkes D.E."/>
            <person name="Wang Y."/>
            <person name="Cai H."/>
            <person name="Collins K."/>
            <person name="Stewart B.A."/>
            <person name="Lee S.R."/>
            <person name="Wilamowska K."/>
            <person name="Weinberg Z."/>
            <person name="Ruzzo W.L."/>
            <person name="Wloga D."/>
            <person name="Gaertig J."/>
            <person name="Frankel J."/>
            <person name="Tsao C.-C."/>
            <person name="Gorovsky M.A."/>
            <person name="Keeling P.J."/>
            <person name="Waller R.F."/>
            <person name="Patron N.J."/>
            <person name="Cherry J.M."/>
            <person name="Stover N.A."/>
            <person name="Krieger C.J."/>
            <person name="del Toro C."/>
            <person name="Ryder H.F."/>
            <person name="Williamson S.C."/>
            <person name="Barbeau R.A."/>
            <person name="Hamilton E.P."/>
            <person name="Orias E."/>
        </authorList>
    </citation>
    <scope>NUCLEOTIDE SEQUENCE [LARGE SCALE GENOMIC DNA]</scope>
    <source>
        <strain evidence="3">SB210</strain>
    </source>
</reference>
<gene>
    <name evidence="2" type="ORF">TTHERM_00566730</name>
</gene>
<evidence type="ECO:0000313" key="2">
    <source>
        <dbReference type="EMBL" id="EAS01829.1"/>
    </source>
</evidence>
<protein>
    <submittedName>
        <fullName evidence="2">Uncharacterized protein</fullName>
    </submittedName>
</protein>
<dbReference type="Proteomes" id="UP000009168">
    <property type="component" value="Unassembled WGS sequence"/>
</dbReference>
<evidence type="ECO:0000256" key="1">
    <source>
        <dbReference type="SAM" id="MobiDB-lite"/>
    </source>
</evidence>
<organism evidence="2 3">
    <name type="scientific">Tetrahymena thermophila (strain SB210)</name>
    <dbReference type="NCBI Taxonomy" id="312017"/>
    <lineage>
        <taxon>Eukaryota</taxon>
        <taxon>Sar</taxon>
        <taxon>Alveolata</taxon>
        <taxon>Ciliophora</taxon>
        <taxon>Intramacronucleata</taxon>
        <taxon>Oligohymenophorea</taxon>
        <taxon>Hymenostomatida</taxon>
        <taxon>Tetrahymenina</taxon>
        <taxon>Tetrahymenidae</taxon>
        <taxon>Tetrahymena</taxon>
    </lineage>
</organism>